<keyword evidence="3 6" id="KW-0812">Transmembrane</keyword>
<feature type="transmembrane region" description="Helical" evidence="6">
    <location>
        <begin position="82"/>
        <end position="99"/>
    </location>
</feature>
<dbReference type="OrthoDB" id="9807274at2"/>
<keyword evidence="2" id="KW-0813">Transport</keyword>
<dbReference type="GO" id="GO:0016020">
    <property type="term" value="C:membrane"/>
    <property type="evidence" value="ECO:0007669"/>
    <property type="project" value="UniProtKB-SubCell"/>
</dbReference>
<dbReference type="GO" id="GO:0022857">
    <property type="term" value="F:transmembrane transporter activity"/>
    <property type="evidence" value="ECO:0007669"/>
    <property type="project" value="InterPro"/>
</dbReference>
<keyword evidence="9" id="KW-1185">Reference proteome</keyword>
<feature type="transmembrane region" description="Helical" evidence="6">
    <location>
        <begin position="111"/>
        <end position="132"/>
    </location>
</feature>
<evidence type="ECO:0000256" key="1">
    <source>
        <dbReference type="ARBA" id="ARBA00004141"/>
    </source>
</evidence>
<evidence type="ECO:0000256" key="2">
    <source>
        <dbReference type="ARBA" id="ARBA00022448"/>
    </source>
</evidence>
<dbReference type="PANTHER" id="PTHR42718">
    <property type="entry name" value="MAJOR FACILITATOR SUPERFAMILY MULTIDRUG TRANSPORTER MFSC"/>
    <property type="match status" value="1"/>
</dbReference>
<feature type="transmembrane region" description="Helical" evidence="6">
    <location>
        <begin position="439"/>
        <end position="461"/>
    </location>
</feature>
<evidence type="ECO:0000259" key="7">
    <source>
        <dbReference type="PROSITE" id="PS50850"/>
    </source>
</evidence>
<dbReference type="InterPro" id="IPR011701">
    <property type="entry name" value="MFS"/>
</dbReference>
<gene>
    <name evidence="8" type="ORF">Ga0061063_1447</name>
</gene>
<feature type="transmembrane region" description="Helical" evidence="6">
    <location>
        <begin position="304"/>
        <end position="322"/>
    </location>
</feature>
<evidence type="ECO:0000256" key="4">
    <source>
        <dbReference type="ARBA" id="ARBA00022989"/>
    </source>
</evidence>
<feature type="transmembrane region" description="Helical" evidence="6">
    <location>
        <begin position="401"/>
        <end position="419"/>
    </location>
</feature>
<evidence type="ECO:0000313" key="9">
    <source>
        <dbReference type="Proteomes" id="UP000243535"/>
    </source>
</evidence>
<protein>
    <submittedName>
        <fullName evidence="8">Major Facilitator Superfamily</fullName>
    </submittedName>
</protein>
<dbReference type="Pfam" id="PF07690">
    <property type="entry name" value="MFS_1"/>
    <property type="match status" value="1"/>
</dbReference>
<dbReference type="SUPFAM" id="SSF103473">
    <property type="entry name" value="MFS general substrate transporter"/>
    <property type="match status" value="1"/>
</dbReference>
<organism evidence="8 9">
    <name type="scientific">Gulbenkiania indica</name>
    <dbReference type="NCBI Taxonomy" id="375574"/>
    <lineage>
        <taxon>Bacteria</taxon>
        <taxon>Pseudomonadati</taxon>
        <taxon>Pseudomonadota</taxon>
        <taxon>Betaproteobacteria</taxon>
        <taxon>Neisseriales</taxon>
        <taxon>Chromobacteriaceae</taxon>
        <taxon>Gulbenkiania</taxon>
    </lineage>
</organism>
<dbReference type="RefSeq" id="WP_055433721.1">
    <property type="nucleotide sequence ID" value="NZ_CYHA01000002.1"/>
</dbReference>
<proteinExistence type="predicted"/>
<sequence length="467" mass="46812">MTLPSLPPTLRPPRAALTSLALVSLLSSLGTSIAHVALPALAAAFHAPFVQVQWVVVAYLLALTTVIVSAGRLGDLTGPRRLLLAGVALFTLSAAIGAVPRLPVVIGARALQGVGAAVMMALSLAAAHALVATERAGRIVGLLGTVSALGTALGPAVGGALLALGGWQALFLAQVPLGLLVWGLLWLHLPPDLPRAQLATPFDWRGSLLLAATLALYALAMTARAEAPTAPRLMLLACAVATGTGLVLHLGRSPHPLLKLALLRDPLLASGLVTSAAVASVMMATLVAGPFYLSGALRLEAAPLGAVMALGPLVAALCAWPAGRCVDRLGAPRMALAGLAGMAGGCAALALQAPTGGALGYALSLAGLTGGYAFFQTSNNTQVLGTAGPAQRGLASGLLNLARHLGLITGATLMGSAFAGAAGGRDPAHASAFALRHALAYTFSLAILVLGLAVLATVWGLRYGRRA</sequence>
<evidence type="ECO:0000256" key="3">
    <source>
        <dbReference type="ARBA" id="ARBA00022692"/>
    </source>
</evidence>
<evidence type="ECO:0000256" key="5">
    <source>
        <dbReference type="ARBA" id="ARBA00023136"/>
    </source>
</evidence>
<dbReference type="AlphaFoldDB" id="A0A0K6GW14"/>
<feature type="transmembrane region" description="Helical" evidence="6">
    <location>
        <begin position="334"/>
        <end position="352"/>
    </location>
</feature>
<dbReference type="InterPro" id="IPR020846">
    <property type="entry name" value="MFS_dom"/>
</dbReference>
<dbReference type="EMBL" id="CYHA01000002">
    <property type="protein sequence ID" value="CUA82765.1"/>
    <property type="molecule type" value="Genomic_DNA"/>
</dbReference>
<evidence type="ECO:0000313" key="8">
    <source>
        <dbReference type="EMBL" id="CUA82765.1"/>
    </source>
</evidence>
<feature type="transmembrane region" description="Helical" evidence="6">
    <location>
        <begin position="54"/>
        <end position="70"/>
    </location>
</feature>
<feature type="domain" description="Major facilitator superfamily (MFS) profile" evidence="7">
    <location>
        <begin position="16"/>
        <end position="467"/>
    </location>
</feature>
<comment type="subcellular location">
    <subcellularLocation>
        <location evidence="1">Membrane</location>
        <topology evidence="1">Multi-pass membrane protein</topology>
    </subcellularLocation>
</comment>
<feature type="transmembrane region" description="Helical" evidence="6">
    <location>
        <begin position="272"/>
        <end position="292"/>
    </location>
</feature>
<name>A0A0K6GW14_9NEIS</name>
<dbReference type="STRING" id="375574.GCA_001418035_01238"/>
<dbReference type="PROSITE" id="PS50850">
    <property type="entry name" value="MFS"/>
    <property type="match status" value="1"/>
</dbReference>
<keyword evidence="4 6" id="KW-1133">Transmembrane helix</keyword>
<dbReference type="InterPro" id="IPR036259">
    <property type="entry name" value="MFS_trans_sf"/>
</dbReference>
<feature type="transmembrane region" description="Helical" evidence="6">
    <location>
        <begin position="358"/>
        <end position="375"/>
    </location>
</feature>
<feature type="transmembrane region" description="Helical" evidence="6">
    <location>
        <begin position="139"/>
        <end position="163"/>
    </location>
</feature>
<dbReference type="Proteomes" id="UP000243535">
    <property type="component" value="Unassembled WGS sequence"/>
</dbReference>
<feature type="transmembrane region" description="Helical" evidence="6">
    <location>
        <begin position="208"/>
        <end position="227"/>
    </location>
</feature>
<reference evidence="9" key="1">
    <citation type="submission" date="2015-08" db="EMBL/GenBank/DDBJ databases">
        <authorList>
            <person name="Varghese N."/>
        </authorList>
    </citation>
    <scope>NUCLEOTIDE SEQUENCE [LARGE SCALE GENOMIC DNA]</scope>
    <source>
        <strain evidence="9">DSM 17901</strain>
    </source>
</reference>
<feature type="transmembrane region" description="Helical" evidence="6">
    <location>
        <begin position="169"/>
        <end position="187"/>
    </location>
</feature>
<accession>A0A0K6GW14</accession>
<dbReference type="Gene3D" id="1.20.1250.20">
    <property type="entry name" value="MFS general substrate transporter like domains"/>
    <property type="match status" value="1"/>
</dbReference>
<evidence type="ECO:0000256" key="6">
    <source>
        <dbReference type="SAM" id="Phobius"/>
    </source>
</evidence>
<feature type="transmembrane region" description="Helical" evidence="6">
    <location>
        <begin position="233"/>
        <end position="251"/>
    </location>
</feature>
<keyword evidence="5 6" id="KW-0472">Membrane</keyword>
<dbReference type="Gene3D" id="1.20.1720.10">
    <property type="entry name" value="Multidrug resistance protein D"/>
    <property type="match status" value="1"/>
</dbReference>
<dbReference type="CDD" id="cd17321">
    <property type="entry name" value="MFS_MMR_MDR_like"/>
    <property type="match status" value="1"/>
</dbReference>
<dbReference type="PRINTS" id="PR01036">
    <property type="entry name" value="TCRTETB"/>
</dbReference>
<dbReference type="PANTHER" id="PTHR42718:SF9">
    <property type="entry name" value="MAJOR FACILITATOR SUPERFAMILY MULTIDRUG TRANSPORTER MFSC"/>
    <property type="match status" value="1"/>
</dbReference>